<dbReference type="Pfam" id="PF07715">
    <property type="entry name" value="Plug"/>
    <property type="match status" value="1"/>
</dbReference>
<evidence type="ECO:0000256" key="4">
    <source>
        <dbReference type="ARBA" id="ARBA00022692"/>
    </source>
</evidence>
<organism evidence="10 11">
    <name type="scientific">Candidatus Kapaibacterium thiocyanatum</name>
    <dbReference type="NCBI Taxonomy" id="1895771"/>
    <lineage>
        <taxon>Bacteria</taxon>
        <taxon>Pseudomonadati</taxon>
        <taxon>Candidatus Kapaibacteriota</taxon>
        <taxon>Candidatus Kapaibacteriia</taxon>
        <taxon>Candidatus Kapaibacteriales</taxon>
        <taxon>Candidatus Kapaibacteriaceae</taxon>
        <taxon>Candidatus Kapaibacterium</taxon>
    </lineage>
</organism>
<keyword evidence="7" id="KW-0998">Cell outer membrane</keyword>
<evidence type="ECO:0000256" key="3">
    <source>
        <dbReference type="ARBA" id="ARBA00022452"/>
    </source>
</evidence>
<dbReference type="Pfam" id="PF13715">
    <property type="entry name" value="CarbopepD_reg_2"/>
    <property type="match status" value="1"/>
</dbReference>
<dbReference type="InterPro" id="IPR037066">
    <property type="entry name" value="Plug_dom_sf"/>
</dbReference>
<dbReference type="AlphaFoldDB" id="A0A1M3L1V3"/>
<evidence type="ECO:0000256" key="7">
    <source>
        <dbReference type="ARBA" id="ARBA00023237"/>
    </source>
</evidence>
<comment type="subcellular location">
    <subcellularLocation>
        <location evidence="1">Cell outer membrane</location>
        <topology evidence="1">Multi-pass membrane protein</topology>
    </subcellularLocation>
</comment>
<dbReference type="InterPro" id="IPR008969">
    <property type="entry name" value="CarboxyPept-like_regulatory"/>
</dbReference>
<keyword evidence="5 8" id="KW-0732">Signal</keyword>
<dbReference type="PANTHER" id="PTHR30069:SF29">
    <property type="entry name" value="HEMOGLOBIN AND HEMOGLOBIN-HAPTOGLOBIN-BINDING PROTEIN 1-RELATED"/>
    <property type="match status" value="1"/>
</dbReference>
<evidence type="ECO:0000313" key="10">
    <source>
        <dbReference type="EMBL" id="OJX59202.1"/>
    </source>
</evidence>
<dbReference type="GO" id="GO:0015344">
    <property type="term" value="F:siderophore uptake transmembrane transporter activity"/>
    <property type="evidence" value="ECO:0007669"/>
    <property type="project" value="TreeGrafter"/>
</dbReference>
<feature type="domain" description="TonB-dependent receptor plug" evidence="9">
    <location>
        <begin position="123"/>
        <end position="222"/>
    </location>
</feature>
<feature type="signal peptide" evidence="8">
    <location>
        <begin position="1"/>
        <end position="21"/>
    </location>
</feature>
<dbReference type="SUPFAM" id="SSF49464">
    <property type="entry name" value="Carboxypeptidase regulatory domain-like"/>
    <property type="match status" value="1"/>
</dbReference>
<dbReference type="PANTHER" id="PTHR30069">
    <property type="entry name" value="TONB-DEPENDENT OUTER MEMBRANE RECEPTOR"/>
    <property type="match status" value="1"/>
</dbReference>
<comment type="caution">
    <text evidence="10">The sequence shown here is derived from an EMBL/GenBank/DDBJ whole genome shotgun (WGS) entry which is preliminary data.</text>
</comment>
<dbReference type="Proteomes" id="UP000184233">
    <property type="component" value="Unassembled WGS sequence"/>
</dbReference>
<dbReference type="InterPro" id="IPR012910">
    <property type="entry name" value="Plug_dom"/>
</dbReference>
<keyword evidence="2" id="KW-0813">Transport</keyword>
<evidence type="ECO:0000259" key="9">
    <source>
        <dbReference type="Pfam" id="PF07715"/>
    </source>
</evidence>
<evidence type="ECO:0000256" key="2">
    <source>
        <dbReference type="ARBA" id="ARBA00022448"/>
    </source>
</evidence>
<dbReference type="InterPro" id="IPR039426">
    <property type="entry name" value="TonB-dep_rcpt-like"/>
</dbReference>
<dbReference type="Gene3D" id="2.170.130.10">
    <property type="entry name" value="TonB-dependent receptor, plug domain"/>
    <property type="match status" value="1"/>
</dbReference>
<dbReference type="EMBL" id="MKVH01000013">
    <property type="protein sequence ID" value="OJX59202.1"/>
    <property type="molecule type" value="Genomic_DNA"/>
</dbReference>
<keyword evidence="3" id="KW-1134">Transmembrane beta strand</keyword>
<dbReference type="GO" id="GO:0044718">
    <property type="term" value="P:siderophore transmembrane transport"/>
    <property type="evidence" value="ECO:0007669"/>
    <property type="project" value="TreeGrafter"/>
</dbReference>
<sequence>MRHTIATILLLCLGAITTVSAQTTATISGFVEDSVSKETLVGASVSVKGTKLGAYTNKSGFFSVSQIPPGECTLVVSMLGYVRREIPFKVTAGQSIKTRIQMGSGEVQTKEISVEAARNEDKRQINVSQVNIPMQQIAQMRIGGEADIFRALQMLPGVLTSSQISSGLFIRGGSPDQNLVLLDGMTVYNPTHLFGFISAFNSDAIKDVDLMKGGFPAEFGGRMSAVLNVTQKDGNRDHVEGLVGLGLISSRASVQGPLGNGSWFIGGRRTYLDLVLGLLPEDPKNPFPSFNFYDVNAKITQNFGDDDKLSLSGFLTSDNLTLNQPNLDFGIGIGNRAGSLRWVHIFGADLFSSLTLSASRYRNGFNGNNAGFEFEISNGIVDYSVKAETEWYASDKLTVKGGYEGTIFNFTYLQNFSGSQSNQGGDAVFNLDIWDNTHSVFGQMNYQVNDLLSLQAGLRGNYWSYSKTATVDPRLAFRYQLFEGVAVKGAWGMYHQYLRLASAPDFSFFDTWLPTDSTVQPGRADHYIFSVETHPFEDYDFNVDVYYKKLWNINELNQTNTRARTVSDVFYLGNGHAYGVELFLQKKVGQFTGWVGYALGWVEATFPQINGGQTFRPKYDRRHDFKVTGIYKLNERWELGATFVFQSGQSYTGATSRLQGQLPGLETGVGLVVPSQRWGLRLPPSHQLNLNVNYNTTLFDLPFRILLDLYNAYSRRDIWFRFYDTNKPVPEVTDVRLLPLLPTISFELKF</sequence>
<evidence type="ECO:0000256" key="8">
    <source>
        <dbReference type="SAM" id="SignalP"/>
    </source>
</evidence>
<evidence type="ECO:0000256" key="1">
    <source>
        <dbReference type="ARBA" id="ARBA00004571"/>
    </source>
</evidence>
<dbReference type="STRING" id="1895771.BGO89_01930"/>
<dbReference type="Gene3D" id="2.60.40.1120">
    <property type="entry name" value="Carboxypeptidase-like, regulatory domain"/>
    <property type="match status" value="1"/>
</dbReference>
<protein>
    <recommendedName>
        <fullName evidence="9">TonB-dependent receptor plug domain-containing protein</fullName>
    </recommendedName>
</protein>
<keyword evidence="4" id="KW-0812">Transmembrane</keyword>
<dbReference type="GO" id="GO:0009279">
    <property type="term" value="C:cell outer membrane"/>
    <property type="evidence" value="ECO:0007669"/>
    <property type="project" value="UniProtKB-SubCell"/>
</dbReference>
<dbReference type="SUPFAM" id="SSF56935">
    <property type="entry name" value="Porins"/>
    <property type="match status" value="1"/>
</dbReference>
<reference evidence="10 11" key="1">
    <citation type="submission" date="2016-09" db="EMBL/GenBank/DDBJ databases">
        <title>Genome-resolved meta-omics ties microbial dynamics to process performance in biotechnology for thiocyanate degradation.</title>
        <authorList>
            <person name="Kantor R.S."/>
            <person name="Huddy R.J."/>
            <person name="Iyer R."/>
            <person name="Thomas B.C."/>
            <person name="Brown C.T."/>
            <person name="Anantharaman K."/>
            <person name="Tringe S."/>
            <person name="Hettich R.L."/>
            <person name="Harrison S.T."/>
            <person name="Banfield J.F."/>
        </authorList>
    </citation>
    <scope>NUCLEOTIDE SEQUENCE [LARGE SCALE GENOMIC DNA]</scope>
    <source>
        <strain evidence="10">59-99</strain>
    </source>
</reference>
<accession>A0A1M3L1V3</accession>
<proteinExistence type="predicted"/>
<keyword evidence="6" id="KW-0472">Membrane</keyword>
<gene>
    <name evidence="10" type="ORF">BGO89_01930</name>
</gene>
<name>A0A1M3L1V3_9BACT</name>
<evidence type="ECO:0000256" key="6">
    <source>
        <dbReference type="ARBA" id="ARBA00023136"/>
    </source>
</evidence>
<dbReference type="Gene3D" id="2.40.170.20">
    <property type="entry name" value="TonB-dependent receptor, beta-barrel domain"/>
    <property type="match status" value="1"/>
</dbReference>
<evidence type="ECO:0000313" key="11">
    <source>
        <dbReference type="Proteomes" id="UP000184233"/>
    </source>
</evidence>
<feature type="chain" id="PRO_5012635030" description="TonB-dependent receptor plug domain-containing protein" evidence="8">
    <location>
        <begin position="22"/>
        <end position="750"/>
    </location>
</feature>
<evidence type="ECO:0000256" key="5">
    <source>
        <dbReference type="ARBA" id="ARBA00022729"/>
    </source>
</evidence>
<dbReference type="InterPro" id="IPR036942">
    <property type="entry name" value="Beta-barrel_TonB_sf"/>
</dbReference>